<evidence type="ECO:0000313" key="3">
    <source>
        <dbReference type="Proteomes" id="UP001596042"/>
    </source>
</evidence>
<keyword evidence="3" id="KW-1185">Reference proteome</keyword>
<organism evidence="2 3">
    <name type="scientific">Daeguia caeni</name>
    <dbReference type="NCBI Taxonomy" id="439612"/>
    <lineage>
        <taxon>Bacteria</taxon>
        <taxon>Pseudomonadati</taxon>
        <taxon>Pseudomonadota</taxon>
        <taxon>Alphaproteobacteria</taxon>
        <taxon>Hyphomicrobiales</taxon>
        <taxon>Brucellaceae</taxon>
        <taxon>Daeguia</taxon>
    </lineage>
</organism>
<comment type="caution">
    <text evidence="2">The sequence shown here is derived from an EMBL/GenBank/DDBJ whole genome shotgun (WGS) entry which is preliminary data.</text>
</comment>
<sequence length="48" mass="5734">MNLLRNYQNWRRYRNALNELNQLSARELSDIGISRADIPYVARKVKGR</sequence>
<dbReference type="EMBL" id="JBHSEL010000053">
    <property type="protein sequence ID" value="MFC4625240.1"/>
    <property type="molecule type" value="Genomic_DNA"/>
</dbReference>
<gene>
    <name evidence="2" type="ORF">ACFO1V_08400</name>
</gene>
<feature type="domain" description="YjiS-like" evidence="1">
    <location>
        <begin position="3"/>
        <end position="38"/>
    </location>
</feature>
<accession>A0ABV9H800</accession>
<dbReference type="Proteomes" id="UP001596042">
    <property type="component" value="Unassembled WGS sequence"/>
</dbReference>
<evidence type="ECO:0000313" key="2">
    <source>
        <dbReference type="EMBL" id="MFC4625240.1"/>
    </source>
</evidence>
<proteinExistence type="predicted"/>
<name>A0ABV9H800_9HYPH</name>
<reference evidence="3" key="1">
    <citation type="journal article" date="2019" name="Int. J. Syst. Evol. Microbiol.">
        <title>The Global Catalogue of Microorganisms (GCM) 10K type strain sequencing project: providing services to taxonomists for standard genome sequencing and annotation.</title>
        <authorList>
            <consortium name="The Broad Institute Genomics Platform"/>
            <consortium name="The Broad Institute Genome Sequencing Center for Infectious Disease"/>
            <person name="Wu L."/>
            <person name="Ma J."/>
        </authorList>
    </citation>
    <scope>NUCLEOTIDE SEQUENCE [LARGE SCALE GENOMIC DNA]</scope>
    <source>
        <strain evidence="3">CGMCC 1.15731</strain>
    </source>
</reference>
<dbReference type="InterPro" id="IPR009506">
    <property type="entry name" value="YjiS-like"/>
</dbReference>
<evidence type="ECO:0000259" key="1">
    <source>
        <dbReference type="Pfam" id="PF06568"/>
    </source>
</evidence>
<dbReference type="RefSeq" id="WP_374829484.1">
    <property type="nucleotide sequence ID" value="NZ_JBHEEZ010000001.1"/>
</dbReference>
<dbReference type="Pfam" id="PF06568">
    <property type="entry name" value="YjiS-like"/>
    <property type="match status" value="1"/>
</dbReference>
<protein>
    <submittedName>
        <fullName evidence="2">DUF1127 domain-containing protein</fullName>
    </submittedName>
</protein>